<dbReference type="InterPro" id="IPR056761">
    <property type="entry name" value="Ufl1-like_C"/>
</dbReference>
<dbReference type="Pfam" id="PF09743">
    <property type="entry name" value="E3_UFM1_ligase"/>
    <property type="match status" value="1"/>
</dbReference>
<dbReference type="PANTHER" id="PTHR31057">
    <property type="entry name" value="E3 UFM1-PROTEIN LIGASE 1"/>
    <property type="match status" value="1"/>
</dbReference>
<gene>
    <name evidence="8" type="ORF">SNE40_019067</name>
</gene>
<dbReference type="EMBL" id="JAZGQO010000014">
    <property type="protein sequence ID" value="KAK6170754.1"/>
    <property type="molecule type" value="Genomic_DNA"/>
</dbReference>
<dbReference type="Pfam" id="PF25870">
    <property type="entry name" value="WHD_UFL1_5th"/>
    <property type="match status" value="1"/>
</dbReference>
<dbReference type="Pfam" id="PF25041">
    <property type="entry name" value="UFL1_C"/>
    <property type="match status" value="1"/>
</dbReference>
<comment type="caution">
    <text evidence="8">The sequence shown here is derived from an EMBL/GenBank/DDBJ whole genome shotgun (WGS) entry which is preliminary data.</text>
</comment>
<dbReference type="AlphaFoldDB" id="A0AAN8J793"/>
<reference evidence="8 9" key="1">
    <citation type="submission" date="2024-01" db="EMBL/GenBank/DDBJ databases">
        <title>The genome of the rayed Mediterranean limpet Patella caerulea (Linnaeus, 1758).</title>
        <authorList>
            <person name="Anh-Thu Weber A."/>
            <person name="Halstead-Nussloch G."/>
        </authorList>
    </citation>
    <scope>NUCLEOTIDE SEQUENCE [LARGE SCALE GENOMIC DNA]</scope>
    <source>
        <strain evidence="8">AATW-2023a</strain>
        <tissue evidence="8">Whole specimen</tissue>
    </source>
</reference>
<evidence type="ECO:0008006" key="10">
    <source>
        <dbReference type="Google" id="ProtNLM"/>
    </source>
</evidence>
<dbReference type="InterPro" id="IPR056580">
    <property type="entry name" value="Ufl1_dom"/>
</dbReference>
<evidence type="ECO:0000256" key="3">
    <source>
        <dbReference type="ARBA" id="ARBA00022786"/>
    </source>
</evidence>
<feature type="compositionally biased region" description="Basic and acidic residues" evidence="4">
    <location>
        <begin position="386"/>
        <end position="408"/>
    </location>
</feature>
<evidence type="ECO:0000313" key="8">
    <source>
        <dbReference type="EMBL" id="KAK6170754.1"/>
    </source>
</evidence>
<feature type="compositionally biased region" description="Basic and acidic residues" evidence="4">
    <location>
        <begin position="443"/>
        <end position="458"/>
    </location>
</feature>
<dbReference type="InterPro" id="IPR018611">
    <property type="entry name" value="Ufl1"/>
</dbReference>
<evidence type="ECO:0000256" key="1">
    <source>
        <dbReference type="ARBA" id="ARBA00010789"/>
    </source>
</evidence>
<dbReference type="GO" id="GO:0005789">
    <property type="term" value="C:endoplasmic reticulum membrane"/>
    <property type="evidence" value="ECO:0007669"/>
    <property type="project" value="TreeGrafter"/>
</dbReference>
<organism evidence="8 9">
    <name type="scientific">Patella caerulea</name>
    <name type="common">Rayed Mediterranean limpet</name>
    <dbReference type="NCBI Taxonomy" id="87958"/>
    <lineage>
        <taxon>Eukaryota</taxon>
        <taxon>Metazoa</taxon>
        <taxon>Spiralia</taxon>
        <taxon>Lophotrochozoa</taxon>
        <taxon>Mollusca</taxon>
        <taxon>Gastropoda</taxon>
        <taxon>Patellogastropoda</taxon>
        <taxon>Patelloidea</taxon>
        <taxon>Patellidae</taxon>
        <taxon>Patella</taxon>
    </lineage>
</organism>
<dbReference type="Pfam" id="PF23659">
    <property type="entry name" value="UFL1"/>
    <property type="match status" value="1"/>
</dbReference>
<dbReference type="GO" id="GO:1990592">
    <property type="term" value="P:protein K69-linked ufmylation"/>
    <property type="evidence" value="ECO:0007669"/>
    <property type="project" value="TreeGrafter"/>
</dbReference>
<comment type="similarity">
    <text evidence="1">Belongs to the UFL1 family.</text>
</comment>
<feature type="region of interest" description="Disordered" evidence="4">
    <location>
        <begin position="376"/>
        <end position="470"/>
    </location>
</feature>
<dbReference type="GO" id="GO:0061666">
    <property type="term" value="F:UFM1 ligase activity"/>
    <property type="evidence" value="ECO:0007669"/>
    <property type="project" value="InterPro"/>
</dbReference>
<dbReference type="PANTHER" id="PTHR31057:SF0">
    <property type="entry name" value="E3 UFM1-PROTEIN LIGASE 1"/>
    <property type="match status" value="1"/>
</dbReference>
<evidence type="ECO:0000259" key="7">
    <source>
        <dbReference type="Pfam" id="PF25041"/>
    </source>
</evidence>
<protein>
    <recommendedName>
        <fullName evidence="10">E3 UFM1-protein ligase 1 homolog</fullName>
    </recommendedName>
</protein>
<keyword evidence="3" id="KW-0833">Ubl conjugation pathway</keyword>
<feature type="domain" description="E3 UFM1-protein ligase-like C-terminal" evidence="7">
    <location>
        <begin position="657"/>
        <end position="765"/>
    </location>
</feature>
<name>A0AAN8J793_PATCE</name>
<dbReference type="GO" id="GO:0032434">
    <property type="term" value="P:regulation of proteasomal ubiquitin-dependent protein catabolic process"/>
    <property type="evidence" value="ECO:0007669"/>
    <property type="project" value="TreeGrafter"/>
</dbReference>
<evidence type="ECO:0000256" key="4">
    <source>
        <dbReference type="SAM" id="MobiDB-lite"/>
    </source>
</evidence>
<feature type="domain" description="E3 UFM1-protein ligase 1-like N-terminal" evidence="5">
    <location>
        <begin position="6"/>
        <end position="277"/>
    </location>
</feature>
<dbReference type="InterPro" id="IPR056579">
    <property type="entry name" value="Ufl1_N"/>
</dbReference>
<feature type="domain" description="E3 UFM1-protein ligase 1-like" evidence="6">
    <location>
        <begin position="531"/>
        <end position="651"/>
    </location>
</feature>
<accession>A0AAN8J793</accession>
<evidence type="ECO:0000259" key="5">
    <source>
        <dbReference type="Pfam" id="PF09743"/>
    </source>
</evidence>
<sequence length="778" mass="88316">MADLEEVHRLQEKLRLVQLTATKQKLSERNVVEIVSKLVEFNLIDVVYTCDGKEYLTHDEISKEIKEELAVHGGRINLVELQEILNVDLNIIEAQVNKIIKQGTFSLILGQLIDKSYQNQLAEEVNDKLQEQGYVKIADIVRQYDLPFEFISKVVLSRLGSTIKGRVDKADRDVIFTEAYVRRMKAKIRGAFSAITSPFTIETVQNLLGLQENLFMSILEDLINSKRLEGTLMGSIFTPDIYTKSQNDWVDAFYHQNGYLEYASLHRLGISEVQQYIKQRFHQEDIVYLSSSCAGRVIQDLVEASVDEALSQDSWVDISTLLPSVFSSNDAYQLLNAYQKNHQGAFVCGRTVIASDKLISQCNKLFQDQVSKKAKKDALANPKMFNQEEDKRGKDNDDYVDVKEERREQRRKKAAAGSGSTKSGGGTQGREIKTKSTKKKGGRGRDADRGDSDDDSKQSKSSQPEIEFMSVQELSDVIREQPFLRDCPERLVKEISTQLYKPLTREYIEVASATLNEIVGTKSSVDRKKTHNELQEKITGLWTNLKLFEKGVKLFKDDSQVQLSKHLLSTVGNDICNIIVNAVAADHQMAIEDETTLKHEDRYKLITQLPNKDQTPLLKLHLAVRGKNLDEFCTSFETLCGPEHLGLILKKIDKKKERQLTFSHRQSLVAQLKEEEDAAMCLHLASVILFYTFTQSILDAPGRLVPQILVFLADYMDKEKRQVLVNLQDLVIKDTKLRNNPEEGTEDLEGLQSDIKALIPEVKEIAFTTRKSGNTNED</sequence>
<keyword evidence="9" id="KW-1185">Reference proteome</keyword>
<evidence type="ECO:0000259" key="6">
    <source>
        <dbReference type="Pfam" id="PF23659"/>
    </source>
</evidence>
<keyword evidence="2" id="KW-0808">Transferase</keyword>
<evidence type="ECO:0000313" key="9">
    <source>
        <dbReference type="Proteomes" id="UP001347796"/>
    </source>
</evidence>
<proteinExistence type="inferred from homology"/>
<dbReference type="GO" id="GO:0034976">
    <property type="term" value="P:response to endoplasmic reticulum stress"/>
    <property type="evidence" value="ECO:0007669"/>
    <property type="project" value="TreeGrafter"/>
</dbReference>
<evidence type="ECO:0000256" key="2">
    <source>
        <dbReference type="ARBA" id="ARBA00022679"/>
    </source>
</evidence>
<dbReference type="Proteomes" id="UP001347796">
    <property type="component" value="Unassembled WGS sequence"/>
</dbReference>